<gene>
    <name evidence="1" type="ORF">FJY68_07615</name>
</gene>
<dbReference type="InterPro" id="IPR002763">
    <property type="entry name" value="DUF72"/>
</dbReference>
<protein>
    <submittedName>
        <fullName evidence="1">DUF72 domain-containing protein</fullName>
    </submittedName>
</protein>
<organism evidence="1 2">
    <name type="scientific">candidate division WOR-3 bacterium</name>
    <dbReference type="NCBI Taxonomy" id="2052148"/>
    <lineage>
        <taxon>Bacteria</taxon>
        <taxon>Bacteria division WOR-3</taxon>
    </lineage>
</organism>
<dbReference type="PANTHER" id="PTHR30348">
    <property type="entry name" value="UNCHARACTERIZED PROTEIN YECE"/>
    <property type="match status" value="1"/>
</dbReference>
<reference evidence="1" key="1">
    <citation type="submission" date="2019-03" db="EMBL/GenBank/DDBJ databases">
        <title>Lake Tanganyika Metagenome-Assembled Genomes (MAGs).</title>
        <authorList>
            <person name="Tran P."/>
        </authorList>
    </citation>
    <scope>NUCLEOTIDE SEQUENCE</scope>
    <source>
        <strain evidence="1">K_DeepCast_150m_m2_040</strain>
    </source>
</reference>
<dbReference type="Pfam" id="PF01904">
    <property type="entry name" value="DUF72"/>
    <property type="match status" value="1"/>
</dbReference>
<dbReference type="Proteomes" id="UP000779900">
    <property type="component" value="Unassembled WGS sequence"/>
</dbReference>
<comment type="caution">
    <text evidence="1">The sequence shown here is derived from an EMBL/GenBank/DDBJ whole genome shotgun (WGS) entry which is preliminary data.</text>
</comment>
<name>A0A937XDG9_UNCW3</name>
<dbReference type="SUPFAM" id="SSF117396">
    <property type="entry name" value="TM1631-like"/>
    <property type="match status" value="1"/>
</dbReference>
<dbReference type="Gene3D" id="3.20.20.410">
    <property type="entry name" value="Protein of unknown function UPF0759"/>
    <property type="match status" value="1"/>
</dbReference>
<evidence type="ECO:0000313" key="1">
    <source>
        <dbReference type="EMBL" id="MBM3331700.1"/>
    </source>
</evidence>
<proteinExistence type="predicted"/>
<evidence type="ECO:0000313" key="2">
    <source>
        <dbReference type="Proteomes" id="UP000779900"/>
    </source>
</evidence>
<dbReference type="InterPro" id="IPR036520">
    <property type="entry name" value="UPF0759_sf"/>
</dbReference>
<dbReference type="AlphaFoldDB" id="A0A937XDG9"/>
<dbReference type="EMBL" id="VGIR01000040">
    <property type="protein sequence ID" value="MBM3331700.1"/>
    <property type="molecule type" value="Genomic_DNA"/>
</dbReference>
<sequence length="288" mass="32839">MATEQTAARIRVGTSGFSFDDWLGRTYPAGLAKAKMLEYYESVLGFDTVELNFTYYAMPVPKTLASMVSRTGPDFCFVVRSHKDMTHDIWQDEDRRVLKDTAGVFKAFRDGVSPLVDTGRLGCILVQFPVFFYPTPQNFEYLQKMPALMPGVSLVVEFRNRAWLRPEAFRLLEESEMGCCVVDEPKIPRLMPFEPRRTSSVAYFRFHGRNENWFSASREERYNYLYSADELSEFVPPLRSISAGAKTTYTFFNNCHAGAAARNALMMKQMLGLIDALTPLQTRVVEGL</sequence>
<dbReference type="PANTHER" id="PTHR30348:SF13">
    <property type="entry name" value="UPF0759 PROTEIN YUNF"/>
    <property type="match status" value="1"/>
</dbReference>
<accession>A0A937XDG9</accession>